<keyword evidence="1" id="KW-0472">Membrane</keyword>
<comment type="caution">
    <text evidence="2">The sequence shown here is derived from an EMBL/GenBank/DDBJ whole genome shotgun (WGS) entry which is preliminary data.</text>
</comment>
<evidence type="ECO:0000256" key="1">
    <source>
        <dbReference type="SAM" id="Phobius"/>
    </source>
</evidence>
<organism evidence="2 3">
    <name type="scientific">Rotaria magnacalcarata</name>
    <dbReference type="NCBI Taxonomy" id="392030"/>
    <lineage>
        <taxon>Eukaryota</taxon>
        <taxon>Metazoa</taxon>
        <taxon>Spiralia</taxon>
        <taxon>Gnathifera</taxon>
        <taxon>Rotifera</taxon>
        <taxon>Eurotatoria</taxon>
        <taxon>Bdelloidea</taxon>
        <taxon>Philodinida</taxon>
        <taxon>Philodinidae</taxon>
        <taxon>Rotaria</taxon>
    </lineage>
</organism>
<feature type="transmembrane region" description="Helical" evidence="1">
    <location>
        <begin position="12"/>
        <end position="37"/>
    </location>
</feature>
<gene>
    <name evidence="2" type="ORF">KQP761_LOCUS32343</name>
</gene>
<feature type="transmembrane region" description="Helical" evidence="1">
    <location>
        <begin position="320"/>
        <end position="342"/>
    </location>
</feature>
<protein>
    <submittedName>
        <fullName evidence="2">Uncharacterized protein</fullName>
    </submittedName>
</protein>
<evidence type="ECO:0000313" key="3">
    <source>
        <dbReference type="Proteomes" id="UP000663834"/>
    </source>
</evidence>
<sequence>MIITTILYASGAAAYGISIEIYFLLPFVIVNCILCLLNCGIDHSKTTASIIYIVKTFVLLVATELSFQNFKCFTFQQSYKLNYQAATRPRSNSPHRIPWECVGSRRNPWYWIPTGSCRMSESVGFLGFRQDPGYSGIFRHPTTSYRNPIPRIPPTSDEFPSDPIKFDNFPLGSDRIRLSDCSSWGAILRQSLYLTVTITFLVSPGLRAVYNGVRYHCPYKYQGTDVSSCNIIDMGQPDFGETDSCLNDYTIMVASMEQSRIIRDISLCSIAFYSIYNRAFFDITGTGGIIHTALMILFVAMSSSFIIANIDPFEYNKVKLYFNLIELVIFTTTTVLLGLNLWKKDECKKYMVMEKKPIIFG</sequence>
<dbReference type="Proteomes" id="UP000663834">
    <property type="component" value="Unassembled WGS sequence"/>
</dbReference>
<dbReference type="OrthoDB" id="10075234at2759"/>
<dbReference type="EMBL" id="CAJNOW010018017">
    <property type="protein sequence ID" value="CAF1662272.1"/>
    <property type="molecule type" value="Genomic_DNA"/>
</dbReference>
<reference evidence="2" key="1">
    <citation type="submission" date="2021-02" db="EMBL/GenBank/DDBJ databases">
        <authorList>
            <person name="Nowell W R."/>
        </authorList>
    </citation>
    <scope>NUCLEOTIDE SEQUENCE</scope>
</reference>
<keyword evidence="1" id="KW-1133">Transmembrane helix</keyword>
<proteinExistence type="predicted"/>
<feature type="transmembrane region" description="Helical" evidence="1">
    <location>
        <begin position="288"/>
        <end position="308"/>
    </location>
</feature>
<dbReference type="AlphaFoldDB" id="A0A816FJ31"/>
<accession>A0A816FJ31</accession>
<name>A0A816FJ31_9BILA</name>
<keyword evidence="1" id="KW-0812">Transmembrane</keyword>
<evidence type="ECO:0000313" key="2">
    <source>
        <dbReference type="EMBL" id="CAF1662272.1"/>
    </source>
</evidence>